<comment type="caution">
    <text evidence="2">The sequence shown here is derived from an EMBL/GenBank/DDBJ whole genome shotgun (WGS) entry which is preliminary data.</text>
</comment>
<proteinExistence type="predicted"/>
<feature type="compositionally biased region" description="Basic residues" evidence="1">
    <location>
        <begin position="10"/>
        <end position="22"/>
    </location>
</feature>
<evidence type="ECO:0000313" key="2">
    <source>
        <dbReference type="EMBL" id="EIN00752.1"/>
    </source>
</evidence>
<keyword evidence="3" id="KW-1185">Reference proteome</keyword>
<dbReference type="Proteomes" id="UP000004980">
    <property type="component" value="Unassembled WGS sequence"/>
</dbReference>
<evidence type="ECO:0008006" key="4">
    <source>
        <dbReference type="Google" id="ProtNLM"/>
    </source>
</evidence>
<protein>
    <recommendedName>
        <fullName evidence="4">Transposase</fullName>
    </recommendedName>
</protein>
<evidence type="ECO:0000313" key="3">
    <source>
        <dbReference type="Proteomes" id="UP000004980"/>
    </source>
</evidence>
<dbReference type="EMBL" id="AKAU01000076">
    <property type="protein sequence ID" value="EIN00752.1"/>
    <property type="molecule type" value="Genomic_DNA"/>
</dbReference>
<gene>
    <name evidence="2" type="ORF">WQE_12781</name>
</gene>
<organism evidence="2 3">
    <name type="scientific">Paraburkholderia hospita</name>
    <dbReference type="NCBI Taxonomy" id="169430"/>
    <lineage>
        <taxon>Bacteria</taxon>
        <taxon>Pseudomonadati</taxon>
        <taxon>Pseudomonadota</taxon>
        <taxon>Betaproteobacteria</taxon>
        <taxon>Burkholderiales</taxon>
        <taxon>Burkholderiaceae</taxon>
        <taxon>Paraburkholderia</taxon>
    </lineage>
</organism>
<sequence length="69" mass="7707">MSGKAMRTSSGHKGRPKTRGKSLTRRWMNALCLALYMTDPIRQGIDAELVAEYLRESESYAPCSTGRIT</sequence>
<accession>A0ABN0FPR9</accession>
<evidence type="ECO:0000256" key="1">
    <source>
        <dbReference type="SAM" id="MobiDB-lite"/>
    </source>
</evidence>
<reference evidence="2 3" key="1">
    <citation type="journal article" date="2012" name="J. Bacteriol.">
        <title>Draft Genome Sequence of the Soil Bacterium Burkholderia terrae Strain BS001, Which Interacts with Fungal Surface Structures.</title>
        <authorList>
            <person name="Nazir R."/>
            <person name="Hansen M.A."/>
            <person name="Sorensen S."/>
            <person name="van Elsas J.D."/>
        </authorList>
    </citation>
    <scope>NUCLEOTIDE SEQUENCE [LARGE SCALE GENOMIC DNA]</scope>
    <source>
        <strain evidence="2 3">BS001</strain>
    </source>
</reference>
<feature type="region of interest" description="Disordered" evidence="1">
    <location>
        <begin position="1"/>
        <end position="22"/>
    </location>
</feature>
<name>A0ABN0FPR9_9BURK</name>